<comment type="caution">
    <text evidence="1">The sequence shown here is derived from an EMBL/GenBank/DDBJ whole genome shotgun (WGS) entry which is preliminary data.</text>
</comment>
<accession>A0A936F2I1</accession>
<evidence type="ECO:0008006" key="3">
    <source>
        <dbReference type="Google" id="ProtNLM"/>
    </source>
</evidence>
<organism evidence="1 2">
    <name type="scientific">Candidatus Geothrix odensensis</name>
    <dbReference type="NCBI Taxonomy" id="2954440"/>
    <lineage>
        <taxon>Bacteria</taxon>
        <taxon>Pseudomonadati</taxon>
        <taxon>Acidobacteriota</taxon>
        <taxon>Holophagae</taxon>
        <taxon>Holophagales</taxon>
        <taxon>Holophagaceae</taxon>
        <taxon>Geothrix</taxon>
    </lineage>
</organism>
<protein>
    <recommendedName>
        <fullName evidence="3">SHOCT domain-containing protein</fullName>
    </recommendedName>
</protein>
<dbReference type="EMBL" id="JADKCH010000002">
    <property type="protein sequence ID" value="MBK8571937.1"/>
    <property type="molecule type" value="Genomic_DNA"/>
</dbReference>
<evidence type="ECO:0000313" key="2">
    <source>
        <dbReference type="Proteomes" id="UP000709959"/>
    </source>
</evidence>
<reference evidence="1 2" key="1">
    <citation type="submission" date="2020-10" db="EMBL/GenBank/DDBJ databases">
        <title>Connecting structure to function with the recovery of over 1000 high-quality activated sludge metagenome-assembled genomes encoding full-length rRNA genes using long-read sequencing.</title>
        <authorList>
            <person name="Singleton C.M."/>
            <person name="Petriglieri F."/>
            <person name="Kristensen J.M."/>
            <person name="Kirkegaard R.H."/>
            <person name="Michaelsen T.Y."/>
            <person name="Andersen M.H."/>
            <person name="Karst S.M."/>
            <person name="Dueholm M.S."/>
            <person name="Nielsen P.H."/>
            <person name="Albertsen M."/>
        </authorList>
    </citation>
    <scope>NUCLEOTIDE SEQUENCE [LARGE SCALE GENOMIC DNA]</scope>
    <source>
        <strain evidence="1">OdNE_18-Q3-R46-58_MAXAC.008</strain>
    </source>
</reference>
<proteinExistence type="predicted"/>
<dbReference type="Proteomes" id="UP000709959">
    <property type="component" value="Unassembled WGS sequence"/>
</dbReference>
<evidence type="ECO:0000313" key="1">
    <source>
        <dbReference type="EMBL" id="MBK8571937.1"/>
    </source>
</evidence>
<gene>
    <name evidence="1" type="ORF">IPN91_04670</name>
</gene>
<dbReference type="AlphaFoldDB" id="A0A936F2I1"/>
<sequence length="166" mass="18803">MITTLAIGVSAVAIVGCFRDKPEVDLTRVSVGMSRDEVIRLLGKPTRVAVHSGVEYLEYESFENSGWDWKGKRNFQWMFVRIINGKAESFGRKGDFDTTKNPTMDINVKQQIDTRVTPAPPTPQPTPQFDLKSELEKLQKMKEGGLISEAEYQQLRQRALDKAKVQ</sequence>
<name>A0A936F2I1_9BACT</name>